<accession>A0ABW5XR12</accession>
<name>A0ABW5XR12_9SPHI</name>
<evidence type="ECO:0000313" key="2">
    <source>
        <dbReference type="Proteomes" id="UP001597601"/>
    </source>
</evidence>
<organism evidence="1 2">
    <name type="scientific">Mucilaginibacter antarcticus</name>
    <dbReference type="NCBI Taxonomy" id="1855725"/>
    <lineage>
        <taxon>Bacteria</taxon>
        <taxon>Pseudomonadati</taxon>
        <taxon>Bacteroidota</taxon>
        <taxon>Sphingobacteriia</taxon>
        <taxon>Sphingobacteriales</taxon>
        <taxon>Sphingobacteriaceae</taxon>
        <taxon>Mucilaginibacter</taxon>
    </lineage>
</organism>
<reference evidence="2" key="1">
    <citation type="journal article" date="2019" name="Int. J. Syst. Evol. Microbiol.">
        <title>The Global Catalogue of Microorganisms (GCM) 10K type strain sequencing project: providing services to taxonomists for standard genome sequencing and annotation.</title>
        <authorList>
            <consortium name="The Broad Institute Genomics Platform"/>
            <consortium name="The Broad Institute Genome Sequencing Center for Infectious Disease"/>
            <person name="Wu L."/>
            <person name="Ma J."/>
        </authorList>
    </citation>
    <scope>NUCLEOTIDE SEQUENCE [LARGE SCALE GENOMIC DNA]</scope>
    <source>
        <strain evidence="2">KCTC 52232</strain>
    </source>
</reference>
<sequence>MKNQFEKLNKQERLLLFSAPALVSVLAASEENKISKTDKADAIYLAHLKTFTAAFLLLPYYDEVDKNFKLNFNNIVDKYSPLDNISREKLKEKINTANIVIDKLDKTFALALHKSLQDYEQHVKHADMGLVDFIIPVPVPGITD</sequence>
<dbReference type="EMBL" id="JBHUON010000014">
    <property type="protein sequence ID" value="MFD2865489.1"/>
    <property type="molecule type" value="Genomic_DNA"/>
</dbReference>
<keyword evidence="2" id="KW-1185">Reference proteome</keyword>
<gene>
    <name evidence="1" type="ORF">ACFSYC_12380</name>
</gene>
<dbReference type="RefSeq" id="WP_377127899.1">
    <property type="nucleotide sequence ID" value="NZ_JBHUHN010000001.1"/>
</dbReference>
<dbReference type="Proteomes" id="UP001597601">
    <property type="component" value="Unassembled WGS sequence"/>
</dbReference>
<proteinExistence type="predicted"/>
<evidence type="ECO:0000313" key="1">
    <source>
        <dbReference type="EMBL" id="MFD2865489.1"/>
    </source>
</evidence>
<comment type="caution">
    <text evidence="1">The sequence shown here is derived from an EMBL/GenBank/DDBJ whole genome shotgun (WGS) entry which is preliminary data.</text>
</comment>
<protein>
    <submittedName>
        <fullName evidence="1">Uncharacterized protein</fullName>
    </submittedName>
</protein>